<evidence type="ECO:0000256" key="1">
    <source>
        <dbReference type="ARBA" id="ARBA00022737"/>
    </source>
</evidence>
<sequence>MAGMVKLKMAAAFLSLSPESSLFSSLLFSSLRVSTTKGTSRTAAMYGARGAMAGPGGVGSDGGFSDGSGGYSEGGSKRPPRMIESNPYFAVSGVRAPGLLDAYDGTPSGPKRSRSRTFDPSPYFMGPTFYPPFPAGGLPGGGLPGGGSTTGLYNFPVVRIRGLPFNCEDVDIYKFFSGLDVVDCLFVNKNGRFTGDAYVVFPTPLQVQLALQWDRQNMGHRYVEVFACKKSDYYNAIAAEVNFGVFGYPPERSPPPARHKRPREEPREDREKNLDEMHFTEILKLRGLPYSVTRAEIVEFFGEEFHLKESDVHICYRFDGKATGEAFAEFPSAEIAKQAMHRDKMTIGSRYVELFPSTPEEASRAKSRLRP</sequence>
<accession>A0A9Q0HS51</accession>
<protein>
    <recommendedName>
        <fullName evidence="5">RRM domain-containing protein</fullName>
    </recommendedName>
</protein>
<dbReference type="InterPro" id="IPR035979">
    <property type="entry name" value="RBD_domain_sf"/>
</dbReference>
<dbReference type="GO" id="GO:0003723">
    <property type="term" value="F:RNA binding"/>
    <property type="evidence" value="ECO:0007669"/>
    <property type="project" value="UniProtKB-UniRule"/>
</dbReference>
<dbReference type="InterPro" id="IPR012677">
    <property type="entry name" value="Nucleotide-bd_a/b_plait_sf"/>
</dbReference>
<feature type="domain" description="RRM" evidence="5">
    <location>
        <begin position="281"/>
        <end position="359"/>
    </location>
</feature>
<proteinExistence type="predicted"/>
<feature type="compositionally biased region" description="Gly residues" evidence="4">
    <location>
        <begin position="57"/>
        <end position="73"/>
    </location>
</feature>
<organism evidence="6 7">
    <name type="scientific">Rhynchospora breviuscula</name>
    <dbReference type="NCBI Taxonomy" id="2022672"/>
    <lineage>
        <taxon>Eukaryota</taxon>
        <taxon>Viridiplantae</taxon>
        <taxon>Streptophyta</taxon>
        <taxon>Embryophyta</taxon>
        <taxon>Tracheophyta</taxon>
        <taxon>Spermatophyta</taxon>
        <taxon>Magnoliopsida</taxon>
        <taxon>Liliopsida</taxon>
        <taxon>Poales</taxon>
        <taxon>Cyperaceae</taxon>
        <taxon>Cyperoideae</taxon>
        <taxon>Rhynchosporeae</taxon>
        <taxon>Rhynchospora</taxon>
    </lineage>
</organism>
<name>A0A9Q0HS51_9POAL</name>
<evidence type="ECO:0000256" key="4">
    <source>
        <dbReference type="SAM" id="MobiDB-lite"/>
    </source>
</evidence>
<dbReference type="InterPro" id="IPR000504">
    <property type="entry name" value="RRM_dom"/>
</dbReference>
<feature type="region of interest" description="Disordered" evidence="4">
    <location>
        <begin position="57"/>
        <end position="82"/>
    </location>
</feature>
<dbReference type="SUPFAM" id="SSF54928">
    <property type="entry name" value="RNA-binding domain, RBD"/>
    <property type="match status" value="2"/>
</dbReference>
<dbReference type="Gene3D" id="3.30.70.330">
    <property type="match status" value="2"/>
</dbReference>
<keyword evidence="7" id="KW-1185">Reference proteome</keyword>
<evidence type="ECO:0000313" key="7">
    <source>
        <dbReference type="Proteomes" id="UP001151287"/>
    </source>
</evidence>
<dbReference type="CDD" id="cd12254">
    <property type="entry name" value="RRM_hnRNPH_ESRPs_RBM12_like"/>
    <property type="match status" value="2"/>
</dbReference>
<dbReference type="Proteomes" id="UP001151287">
    <property type="component" value="Unassembled WGS sequence"/>
</dbReference>
<evidence type="ECO:0000256" key="2">
    <source>
        <dbReference type="ARBA" id="ARBA00022884"/>
    </source>
</evidence>
<dbReference type="InterPro" id="IPR050666">
    <property type="entry name" value="ESRP"/>
</dbReference>
<evidence type="ECO:0000256" key="3">
    <source>
        <dbReference type="PROSITE-ProRule" id="PRU00176"/>
    </source>
</evidence>
<reference evidence="6" key="1">
    <citation type="journal article" date="2022" name="Cell">
        <title>Repeat-based holocentromeres influence genome architecture and karyotype evolution.</title>
        <authorList>
            <person name="Hofstatter P.G."/>
            <person name="Thangavel G."/>
            <person name="Lux T."/>
            <person name="Neumann P."/>
            <person name="Vondrak T."/>
            <person name="Novak P."/>
            <person name="Zhang M."/>
            <person name="Costa L."/>
            <person name="Castellani M."/>
            <person name="Scott A."/>
            <person name="Toegelov H."/>
            <person name="Fuchs J."/>
            <person name="Mata-Sucre Y."/>
            <person name="Dias Y."/>
            <person name="Vanzela A.L.L."/>
            <person name="Huettel B."/>
            <person name="Almeida C.C.S."/>
            <person name="Simkova H."/>
            <person name="Souza G."/>
            <person name="Pedrosa-Harand A."/>
            <person name="Macas J."/>
            <person name="Mayer K.F.X."/>
            <person name="Houben A."/>
            <person name="Marques A."/>
        </authorList>
    </citation>
    <scope>NUCLEOTIDE SEQUENCE</scope>
    <source>
        <strain evidence="6">RhyBre1mFocal</strain>
    </source>
</reference>
<dbReference type="Pfam" id="PF00076">
    <property type="entry name" value="RRM_1"/>
    <property type="match status" value="2"/>
</dbReference>
<comment type="caution">
    <text evidence="6">The sequence shown here is derived from an EMBL/GenBank/DDBJ whole genome shotgun (WGS) entry which is preliminary data.</text>
</comment>
<feature type="compositionally biased region" description="Basic and acidic residues" evidence="4">
    <location>
        <begin position="262"/>
        <end position="272"/>
    </location>
</feature>
<dbReference type="AlphaFoldDB" id="A0A9Q0HS51"/>
<keyword evidence="1" id="KW-0677">Repeat</keyword>
<gene>
    <name evidence="6" type="ORF">LUZ63_012608</name>
</gene>
<dbReference type="PANTHER" id="PTHR13976">
    <property type="entry name" value="HETEROGENEOUS NUCLEAR RIBONUCLEOPROTEIN-RELATED"/>
    <property type="match status" value="1"/>
</dbReference>
<feature type="region of interest" description="Disordered" evidence="4">
    <location>
        <begin position="252"/>
        <end position="272"/>
    </location>
</feature>
<dbReference type="PROSITE" id="PS50102">
    <property type="entry name" value="RRM"/>
    <property type="match status" value="1"/>
</dbReference>
<dbReference type="EMBL" id="JAMQYH010000003">
    <property type="protein sequence ID" value="KAJ1695910.1"/>
    <property type="molecule type" value="Genomic_DNA"/>
</dbReference>
<dbReference type="OrthoDB" id="431068at2759"/>
<keyword evidence="2 3" id="KW-0694">RNA-binding</keyword>
<evidence type="ECO:0000259" key="5">
    <source>
        <dbReference type="PROSITE" id="PS50102"/>
    </source>
</evidence>
<dbReference type="SMART" id="SM00360">
    <property type="entry name" value="RRM"/>
    <property type="match status" value="2"/>
</dbReference>
<evidence type="ECO:0000313" key="6">
    <source>
        <dbReference type="EMBL" id="KAJ1695910.1"/>
    </source>
</evidence>